<feature type="transmembrane region" description="Helical" evidence="6">
    <location>
        <begin position="321"/>
        <end position="343"/>
    </location>
</feature>
<reference evidence="8 9" key="1">
    <citation type="submission" date="2022-08" db="EMBL/GenBank/DDBJ databases">
        <title>Aerococcaceae sp. nov isolated from spoiled eye mask.</title>
        <authorList>
            <person name="Zhou G."/>
            <person name="Xie X.-B."/>
            <person name="Shi Q.-S."/>
            <person name="Wang Y.-S."/>
            <person name="Wen X."/>
            <person name="Peng H."/>
            <person name="Yang X.-J."/>
            <person name="Tao H.-B."/>
            <person name="Huang X.-M."/>
        </authorList>
    </citation>
    <scope>NUCLEOTIDE SEQUENCE [LARGE SCALE GENOMIC DNA]</scope>
    <source>
        <strain evidence="9">DM20194951</strain>
    </source>
</reference>
<keyword evidence="9" id="KW-1185">Reference proteome</keyword>
<accession>A0ABY5P3I3</accession>
<dbReference type="InterPro" id="IPR036259">
    <property type="entry name" value="MFS_trans_sf"/>
</dbReference>
<dbReference type="PANTHER" id="PTHR11360">
    <property type="entry name" value="MONOCARBOXYLATE TRANSPORTER"/>
    <property type="match status" value="1"/>
</dbReference>
<dbReference type="InterPro" id="IPR020846">
    <property type="entry name" value="MFS_dom"/>
</dbReference>
<feature type="transmembrane region" description="Helical" evidence="6">
    <location>
        <begin position="101"/>
        <end position="121"/>
    </location>
</feature>
<organism evidence="8 9">
    <name type="scientific">Fundicoccus culcitae</name>
    <dbReference type="NCBI Taxonomy" id="2969821"/>
    <lineage>
        <taxon>Bacteria</taxon>
        <taxon>Bacillati</taxon>
        <taxon>Bacillota</taxon>
        <taxon>Bacilli</taxon>
        <taxon>Lactobacillales</taxon>
        <taxon>Aerococcaceae</taxon>
        <taxon>Fundicoccus</taxon>
    </lineage>
</organism>
<feature type="transmembrane region" description="Helical" evidence="6">
    <location>
        <begin position="385"/>
        <end position="406"/>
    </location>
</feature>
<evidence type="ECO:0000313" key="9">
    <source>
        <dbReference type="Proteomes" id="UP001315967"/>
    </source>
</evidence>
<feature type="transmembrane region" description="Helical" evidence="6">
    <location>
        <begin position="133"/>
        <end position="156"/>
    </location>
</feature>
<dbReference type="Pfam" id="PF07690">
    <property type="entry name" value="MFS_1"/>
    <property type="match status" value="1"/>
</dbReference>
<protein>
    <submittedName>
        <fullName evidence="8">MFS transporter</fullName>
    </submittedName>
</protein>
<evidence type="ECO:0000256" key="1">
    <source>
        <dbReference type="ARBA" id="ARBA00004651"/>
    </source>
</evidence>
<dbReference type="PROSITE" id="PS50850">
    <property type="entry name" value="MFS"/>
    <property type="match status" value="1"/>
</dbReference>
<keyword evidence="5 6" id="KW-0472">Membrane</keyword>
<proteinExistence type="predicted"/>
<name>A0ABY5P3I3_9LACT</name>
<feature type="transmembrane region" description="Helical" evidence="6">
    <location>
        <begin position="296"/>
        <end position="315"/>
    </location>
</feature>
<feature type="transmembrane region" description="Helical" evidence="6">
    <location>
        <begin position="271"/>
        <end position="289"/>
    </location>
</feature>
<evidence type="ECO:0000256" key="2">
    <source>
        <dbReference type="ARBA" id="ARBA00022448"/>
    </source>
</evidence>
<dbReference type="Proteomes" id="UP001315967">
    <property type="component" value="Chromosome"/>
</dbReference>
<sequence>MTKKETSNYLMIVFVASMMMAASLGVNMNTAGVFIVPLVEAMDVPVASVSLHITLITLGSALSGFVVPGILRRFNIRRIVLVSTLVTAGMTVLMGQTSDIYLFNFLSFIRGLAAAFFNVITVQQLINQWFVKYHGIVTSFVFSFSGIAGALLSPLLSSLITNYGLATAYLAQALLFLLINIPATVLPYTLDPREMGMEAYGAHVFTEEERDQLHEEQRPMALNLEQTRRNNLNIVLLMVFAFITTALTGLYQHLSGIGYEYGMELNQTSLLLSFCMIGNILFKLMIGWLSDAKNTVFAVISMFLVMLMGLILLSFGFNFTVLYIASFLFGAVYSVSSVGRNLLSVNLLPRDTYGRVFPVINFVSSIGGALMISFFGLTFDMTQSYQTAITLCIVMSLLGITSTLFMKALPQTE</sequence>
<evidence type="ECO:0000256" key="6">
    <source>
        <dbReference type="SAM" id="Phobius"/>
    </source>
</evidence>
<feature type="domain" description="Major facilitator superfamily (MFS) profile" evidence="7">
    <location>
        <begin position="9"/>
        <end position="413"/>
    </location>
</feature>
<keyword evidence="3 6" id="KW-0812">Transmembrane</keyword>
<dbReference type="InterPro" id="IPR050327">
    <property type="entry name" value="Proton-linked_MCT"/>
</dbReference>
<evidence type="ECO:0000259" key="7">
    <source>
        <dbReference type="PROSITE" id="PS50850"/>
    </source>
</evidence>
<evidence type="ECO:0000256" key="5">
    <source>
        <dbReference type="ARBA" id="ARBA00023136"/>
    </source>
</evidence>
<feature type="transmembrane region" description="Helical" evidence="6">
    <location>
        <begin position="7"/>
        <end position="26"/>
    </location>
</feature>
<dbReference type="EMBL" id="CP102453">
    <property type="protein sequence ID" value="UUX33166.1"/>
    <property type="molecule type" value="Genomic_DNA"/>
</dbReference>
<feature type="transmembrane region" description="Helical" evidence="6">
    <location>
        <begin position="168"/>
        <end position="190"/>
    </location>
</feature>
<dbReference type="InterPro" id="IPR011701">
    <property type="entry name" value="MFS"/>
</dbReference>
<dbReference type="Gene3D" id="1.20.1250.20">
    <property type="entry name" value="MFS general substrate transporter like domains"/>
    <property type="match status" value="2"/>
</dbReference>
<keyword evidence="2" id="KW-0813">Transport</keyword>
<evidence type="ECO:0000313" key="8">
    <source>
        <dbReference type="EMBL" id="UUX33166.1"/>
    </source>
</evidence>
<comment type="subcellular location">
    <subcellularLocation>
        <location evidence="1">Cell membrane</location>
        <topology evidence="1">Multi-pass membrane protein</topology>
    </subcellularLocation>
</comment>
<dbReference type="SUPFAM" id="SSF103473">
    <property type="entry name" value="MFS general substrate transporter"/>
    <property type="match status" value="1"/>
</dbReference>
<keyword evidence="4 6" id="KW-1133">Transmembrane helix</keyword>
<dbReference type="PANTHER" id="PTHR11360:SF290">
    <property type="entry name" value="MONOCARBOXYLATE MFS PERMEASE"/>
    <property type="match status" value="1"/>
</dbReference>
<feature type="transmembrane region" description="Helical" evidence="6">
    <location>
        <begin position="355"/>
        <end position="379"/>
    </location>
</feature>
<evidence type="ECO:0000256" key="3">
    <source>
        <dbReference type="ARBA" id="ARBA00022692"/>
    </source>
</evidence>
<feature type="transmembrane region" description="Helical" evidence="6">
    <location>
        <begin position="46"/>
        <end position="67"/>
    </location>
</feature>
<evidence type="ECO:0000256" key="4">
    <source>
        <dbReference type="ARBA" id="ARBA00022989"/>
    </source>
</evidence>
<gene>
    <name evidence="8" type="ORF">NRE15_09660</name>
</gene>
<dbReference type="RefSeq" id="WP_313792668.1">
    <property type="nucleotide sequence ID" value="NZ_CP102453.1"/>
</dbReference>
<feature type="transmembrane region" description="Helical" evidence="6">
    <location>
        <begin position="79"/>
        <end position="95"/>
    </location>
</feature>
<feature type="transmembrane region" description="Helical" evidence="6">
    <location>
        <begin position="232"/>
        <end position="251"/>
    </location>
</feature>